<keyword evidence="3" id="KW-1185">Reference proteome</keyword>
<evidence type="ECO:0000313" key="2">
    <source>
        <dbReference type="EMBL" id="KAG1803241.1"/>
    </source>
</evidence>
<feature type="compositionally biased region" description="Polar residues" evidence="1">
    <location>
        <begin position="157"/>
        <end position="175"/>
    </location>
</feature>
<gene>
    <name evidence="2" type="ORF">BJ212DRAFT_1304639</name>
</gene>
<feature type="compositionally biased region" description="Basic and acidic residues" evidence="1">
    <location>
        <begin position="22"/>
        <end position="32"/>
    </location>
</feature>
<evidence type="ECO:0000256" key="1">
    <source>
        <dbReference type="SAM" id="MobiDB-lite"/>
    </source>
</evidence>
<organism evidence="2 3">
    <name type="scientific">Suillus subaureus</name>
    <dbReference type="NCBI Taxonomy" id="48587"/>
    <lineage>
        <taxon>Eukaryota</taxon>
        <taxon>Fungi</taxon>
        <taxon>Dikarya</taxon>
        <taxon>Basidiomycota</taxon>
        <taxon>Agaricomycotina</taxon>
        <taxon>Agaricomycetes</taxon>
        <taxon>Agaricomycetidae</taxon>
        <taxon>Boletales</taxon>
        <taxon>Suillineae</taxon>
        <taxon>Suillaceae</taxon>
        <taxon>Suillus</taxon>
    </lineage>
</organism>
<dbReference type="OrthoDB" id="10257567at2759"/>
<comment type="caution">
    <text evidence="2">The sequence shown here is derived from an EMBL/GenBank/DDBJ whole genome shotgun (WGS) entry which is preliminary data.</text>
</comment>
<dbReference type="GeneID" id="64627666"/>
<sequence length="198" mass="21858">MMSCEVRTGGSEGLNLDDDWSSPDKDKDKDHMYLPNPNVDKATVQHVKSPKILHRSLEAFLKSTQDDLADTHRTCQVTSPIRSRPREEGRESGESRILGLELKLSLWTKDIAGPSTTCSTPIPFTSSTNILVLPVVTSQWDCFQQWNTELEEVGARSSANTTTPSLNSTPKSDISNLITSSSARKSIACNHIMNKALE</sequence>
<name>A0A9P7J528_9AGAM</name>
<proteinExistence type="predicted"/>
<protein>
    <submittedName>
        <fullName evidence="2">Uncharacterized protein</fullName>
    </submittedName>
</protein>
<evidence type="ECO:0000313" key="3">
    <source>
        <dbReference type="Proteomes" id="UP000807769"/>
    </source>
</evidence>
<accession>A0A9P7J528</accession>
<reference evidence="2" key="1">
    <citation type="journal article" date="2020" name="New Phytol.">
        <title>Comparative genomics reveals dynamic genome evolution in host specialist ectomycorrhizal fungi.</title>
        <authorList>
            <person name="Lofgren L.A."/>
            <person name="Nguyen N.H."/>
            <person name="Vilgalys R."/>
            <person name="Ruytinx J."/>
            <person name="Liao H.L."/>
            <person name="Branco S."/>
            <person name="Kuo A."/>
            <person name="LaButti K."/>
            <person name="Lipzen A."/>
            <person name="Andreopoulos W."/>
            <person name="Pangilinan J."/>
            <person name="Riley R."/>
            <person name="Hundley H."/>
            <person name="Na H."/>
            <person name="Barry K."/>
            <person name="Grigoriev I.V."/>
            <person name="Stajich J.E."/>
            <person name="Kennedy P.G."/>
        </authorList>
    </citation>
    <scope>NUCLEOTIDE SEQUENCE</scope>
    <source>
        <strain evidence="2">MN1</strain>
    </source>
</reference>
<dbReference type="Proteomes" id="UP000807769">
    <property type="component" value="Unassembled WGS sequence"/>
</dbReference>
<dbReference type="RefSeq" id="XP_041186502.1">
    <property type="nucleotide sequence ID" value="XM_041333649.1"/>
</dbReference>
<feature type="region of interest" description="Disordered" evidence="1">
    <location>
        <begin position="153"/>
        <end position="175"/>
    </location>
</feature>
<dbReference type="AlphaFoldDB" id="A0A9P7J528"/>
<feature type="region of interest" description="Disordered" evidence="1">
    <location>
        <begin position="1"/>
        <end position="39"/>
    </location>
</feature>
<dbReference type="EMBL" id="JABBWG010000069">
    <property type="protein sequence ID" value="KAG1803241.1"/>
    <property type="molecule type" value="Genomic_DNA"/>
</dbReference>